<dbReference type="PANTHER" id="PTHR43027">
    <property type="entry name" value="DOXORUBICIN RESISTANCE ABC TRANSPORTER PERMEASE PROTEIN DRRC-RELATED"/>
    <property type="match status" value="1"/>
</dbReference>
<dbReference type="GO" id="GO:0016020">
    <property type="term" value="C:membrane"/>
    <property type="evidence" value="ECO:0007669"/>
    <property type="project" value="UniProtKB-SubCell"/>
</dbReference>
<evidence type="ECO:0000256" key="3">
    <source>
        <dbReference type="ARBA" id="ARBA00022989"/>
    </source>
</evidence>
<dbReference type="Proteomes" id="UP000239480">
    <property type="component" value="Unassembled WGS sequence"/>
</dbReference>
<evidence type="ECO:0000259" key="6">
    <source>
        <dbReference type="PROSITE" id="PS51012"/>
    </source>
</evidence>
<dbReference type="PANTHER" id="PTHR43027:SF1">
    <property type="entry name" value="DOXORUBICIN RESISTANCE ABC TRANSPORTER PERMEASE PROTEIN DRRC-RELATED"/>
    <property type="match status" value="1"/>
</dbReference>
<reference evidence="7 8" key="1">
    <citation type="submission" date="2018-03" db="EMBL/GenBank/DDBJ databases">
        <title>Genomic Encyclopedia of Archaeal and Bacterial Type Strains, Phase II (KMG-II): from individual species to whole genera.</title>
        <authorList>
            <person name="Goeker M."/>
        </authorList>
    </citation>
    <scope>NUCLEOTIDE SEQUENCE [LARGE SCALE GENOMIC DNA]</scope>
    <source>
        <strain evidence="7 8">DSM 29328</strain>
    </source>
</reference>
<feature type="transmembrane region" description="Helical" evidence="5">
    <location>
        <begin position="289"/>
        <end position="310"/>
    </location>
</feature>
<keyword evidence="4 5" id="KW-0472">Membrane</keyword>
<keyword evidence="8" id="KW-1185">Reference proteome</keyword>
<dbReference type="EMBL" id="PVTD01000020">
    <property type="protein sequence ID" value="PRY19600.1"/>
    <property type="molecule type" value="Genomic_DNA"/>
</dbReference>
<feature type="transmembrane region" description="Helical" evidence="5">
    <location>
        <begin position="228"/>
        <end position="252"/>
    </location>
</feature>
<dbReference type="Pfam" id="PF12698">
    <property type="entry name" value="ABC2_membrane_3"/>
    <property type="match status" value="1"/>
</dbReference>
<dbReference type="AlphaFoldDB" id="A0A2T0RER8"/>
<feature type="transmembrane region" description="Helical" evidence="5">
    <location>
        <begin position="181"/>
        <end position="203"/>
    </location>
</feature>
<dbReference type="OrthoDB" id="8988363at2"/>
<dbReference type="InterPro" id="IPR013525">
    <property type="entry name" value="ABC2_TM"/>
</dbReference>
<gene>
    <name evidence="7" type="ORF">CLV78_12016</name>
</gene>
<evidence type="ECO:0000256" key="4">
    <source>
        <dbReference type="ARBA" id="ARBA00023136"/>
    </source>
</evidence>
<feature type="transmembrane region" description="Helical" evidence="5">
    <location>
        <begin position="258"/>
        <end position="282"/>
    </location>
</feature>
<dbReference type="GO" id="GO:0140359">
    <property type="term" value="F:ABC-type transporter activity"/>
    <property type="evidence" value="ECO:0007669"/>
    <property type="project" value="InterPro"/>
</dbReference>
<evidence type="ECO:0000256" key="2">
    <source>
        <dbReference type="ARBA" id="ARBA00022692"/>
    </source>
</evidence>
<sequence>MKHTLANIWFIANADVRFALRDRATLLWLVLMPPVFFFFIGNMTAGGFGAMMTGSEIVVEAPFEADPATERFLELLSEGGFVRAEAGEDAPILRLSAPWDGADGPVTATYLAGNPTPTTEFEVLRLHRAALRLQAELAAVAARGDDASTIAAFADEARALTVEVEAAGRLGRVPSGFEQTIPGILVMFTMLVLLTSGGVLLLMEREQGILRRLASAPLSRREIVAGKWLGRMLLALAQIGFAMCVGTLLFGMDWGPSLPAILAVLLGWAAFCASLGLLVGSIGRSQGEVVGLGMLLTMVMAALGGAWWPIEVTPAWMQTLQLAVPAGWTMDAMHRLVSFGDAPATTIPHFAALAVACLAVAGLAAKLFRFS</sequence>
<keyword evidence="2 5" id="KW-0812">Transmembrane</keyword>
<accession>A0A2T0RER8</accession>
<dbReference type="PROSITE" id="PS51012">
    <property type="entry name" value="ABC_TM2"/>
    <property type="match status" value="1"/>
</dbReference>
<evidence type="ECO:0000313" key="7">
    <source>
        <dbReference type="EMBL" id="PRY19600.1"/>
    </source>
</evidence>
<proteinExistence type="predicted"/>
<comment type="subcellular location">
    <subcellularLocation>
        <location evidence="1">Membrane</location>
        <topology evidence="1">Multi-pass membrane protein</topology>
    </subcellularLocation>
</comment>
<dbReference type="RefSeq" id="WP_106208381.1">
    <property type="nucleotide sequence ID" value="NZ_PVTD01000020.1"/>
</dbReference>
<feature type="domain" description="ABC transmembrane type-2" evidence="6">
    <location>
        <begin position="147"/>
        <end position="371"/>
    </location>
</feature>
<protein>
    <submittedName>
        <fullName evidence="7">ABC-type multidrug transport system permease subunit</fullName>
    </submittedName>
</protein>
<dbReference type="InterPro" id="IPR047817">
    <property type="entry name" value="ABC2_TM_bact-type"/>
</dbReference>
<comment type="caution">
    <text evidence="7">The sequence shown here is derived from an EMBL/GenBank/DDBJ whole genome shotgun (WGS) entry which is preliminary data.</text>
</comment>
<feature type="transmembrane region" description="Helical" evidence="5">
    <location>
        <begin position="26"/>
        <end position="45"/>
    </location>
</feature>
<keyword evidence="3 5" id="KW-1133">Transmembrane helix</keyword>
<evidence type="ECO:0000256" key="5">
    <source>
        <dbReference type="SAM" id="Phobius"/>
    </source>
</evidence>
<dbReference type="InterPro" id="IPR052902">
    <property type="entry name" value="ABC-2_transporter"/>
</dbReference>
<evidence type="ECO:0000313" key="8">
    <source>
        <dbReference type="Proteomes" id="UP000239480"/>
    </source>
</evidence>
<organism evidence="7 8">
    <name type="scientific">Aliiruegeria haliotis</name>
    <dbReference type="NCBI Taxonomy" id="1280846"/>
    <lineage>
        <taxon>Bacteria</taxon>
        <taxon>Pseudomonadati</taxon>
        <taxon>Pseudomonadota</taxon>
        <taxon>Alphaproteobacteria</taxon>
        <taxon>Rhodobacterales</taxon>
        <taxon>Roseobacteraceae</taxon>
        <taxon>Aliiruegeria</taxon>
    </lineage>
</organism>
<feature type="transmembrane region" description="Helical" evidence="5">
    <location>
        <begin position="347"/>
        <end position="368"/>
    </location>
</feature>
<name>A0A2T0RER8_9RHOB</name>
<evidence type="ECO:0000256" key="1">
    <source>
        <dbReference type="ARBA" id="ARBA00004141"/>
    </source>
</evidence>